<comment type="caution">
    <text evidence="1">The sequence shown here is derived from an EMBL/GenBank/DDBJ whole genome shotgun (WGS) entry which is preliminary data.</text>
</comment>
<proteinExistence type="predicted"/>
<evidence type="ECO:0000313" key="1">
    <source>
        <dbReference type="EMBL" id="EHM50669.1"/>
    </source>
</evidence>
<accession>G9YQX6</accession>
<dbReference type="Proteomes" id="UP000004459">
    <property type="component" value="Unassembled WGS sequence"/>
</dbReference>
<dbReference type="HOGENOM" id="CLU_3216576_0_0_9"/>
<sequence length="44" mass="5350">MLPVSFRQFQQKILQNLLKRAKRPGIIERKRTRERFVPLRGESK</sequence>
<dbReference type="EMBL" id="AGCK01000145">
    <property type="protein sequence ID" value="EHM50669.1"/>
    <property type="molecule type" value="Genomic_DNA"/>
</dbReference>
<reference evidence="1 2" key="1">
    <citation type="submission" date="2011-08" db="EMBL/GenBank/DDBJ databases">
        <authorList>
            <person name="Weinstock G."/>
            <person name="Sodergren E."/>
            <person name="Clifton S."/>
            <person name="Fulton L."/>
            <person name="Fulton B."/>
            <person name="Courtney L."/>
            <person name="Fronick C."/>
            <person name="Harrison M."/>
            <person name="Strong C."/>
            <person name="Farmer C."/>
            <person name="Delahaunty K."/>
            <person name="Markovic C."/>
            <person name="Hall O."/>
            <person name="Minx P."/>
            <person name="Tomlinson C."/>
            <person name="Mitreva M."/>
            <person name="Hou S."/>
            <person name="Chen J."/>
            <person name="Wollam A."/>
            <person name="Pepin K.H."/>
            <person name="Johnson M."/>
            <person name="Bhonagiri V."/>
            <person name="Zhang X."/>
            <person name="Suruliraj S."/>
            <person name="Warren W."/>
            <person name="Chinwalla A."/>
            <person name="Mardis E.R."/>
            <person name="Wilson R.K."/>
        </authorList>
    </citation>
    <scope>NUCLEOTIDE SEQUENCE [LARGE SCALE GENOMIC DNA]</scope>
    <source>
        <strain evidence="1 2">ATCC 29863</strain>
    </source>
</reference>
<evidence type="ECO:0000313" key="2">
    <source>
        <dbReference type="Proteomes" id="UP000004459"/>
    </source>
</evidence>
<organism evidence="1 2">
    <name type="scientific">Flavonifractor plautii ATCC 29863</name>
    <dbReference type="NCBI Taxonomy" id="411475"/>
    <lineage>
        <taxon>Bacteria</taxon>
        <taxon>Bacillati</taxon>
        <taxon>Bacillota</taxon>
        <taxon>Clostridia</taxon>
        <taxon>Eubacteriales</taxon>
        <taxon>Oscillospiraceae</taxon>
        <taxon>Flavonifractor</taxon>
    </lineage>
</organism>
<protein>
    <submittedName>
        <fullName evidence="1">Uncharacterized protein</fullName>
    </submittedName>
</protein>
<dbReference type="AlphaFoldDB" id="G9YQX6"/>
<name>G9YQX6_FLAPL</name>
<gene>
    <name evidence="1" type="ORF">HMPREF0372_01919</name>
</gene>